<reference evidence="2 3" key="1">
    <citation type="submission" date="2021-06" db="EMBL/GenBank/DDBJ databases">
        <title>Genome sequence of Babesia caballi.</title>
        <authorList>
            <person name="Yamagishi J."/>
            <person name="Kidaka T."/>
            <person name="Ochi A."/>
        </authorList>
    </citation>
    <scope>NUCLEOTIDE SEQUENCE [LARGE SCALE GENOMIC DNA]</scope>
    <source>
        <strain evidence="2">USDA-D6B2</strain>
    </source>
</reference>
<evidence type="ECO:0000256" key="1">
    <source>
        <dbReference type="SAM" id="Phobius"/>
    </source>
</evidence>
<protein>
    <submittedName>
        <fullName evidence="2">Variant erythrocyte surface antigen-1, beta subunit</fullName>
    </submittedName>
</protein>
<feature type="transmembrane region" description="Helical" evidence="1">
    <location>
        <begin position="178"/>
        <end position="200"/>
    </location>
</feature>
<keyword evidence="3" id="KW-1185">Reference proteome</keyword>
<dbReference type="RefSeq" id="XP_067715559.1">
    <property type="nucleotide sequence ID" value="XM_067859458.1"/>
</dbReference>
<gene>
    <name evidence="2" type="ORF">BcabD6B2_29250</name>
</gene>
<dbReference type="EMBL" id="BPLF01000002">
    <property type="protein sequence ID" value="GIX63490.1"/>
    <property type="molecule type" value="Genomic_DNA"/>
</dbReference>
<comment type="caution">
    <text evidence="2">The sequence shown here is derived from an EMBL/GenBank/DDBJ whole genome shotgun (WGS) entry which is preliminary data.</text>
</comment>
<proteinExistence type="predicted"/>
<dbReference type="Proteomes" id="UP001497744">
    <property type="component" value="Unassembled WGS sequence"/>
</dbReference>
<accession>A0AAV4LUF6</accession>
<dbReference type="GeneID" id="94194971"/>
<name>A0AAV4LUF6_BABCB</name>
<keyword evidence="1" id="KW-0472">Membrane</keyword>
<dbReference type="AlphaFoldDB" id="A0AAV4LUF6"/>
<keyword evidence="1" id="KW-1133">Transmembrane helix</keyword>
<sequence>MSSNECPYDTLLHQPKNLKEAIDWVLRGSGYDFRDGYKNGGRRAIRELASEIFSKLSSDDSVVKNAINRGFTCADGIQAQLFGKLGIHDEAIKVDFKLNEDDTSLVKVLPTAMGIWLKDDIQSYDGPITEFAQGLAKFIGWDENGCGTINRQGIASCHYKSAYDKYSDPWWLSDSSGALGVSIFVEAVLTTFLLLTYLFWQCYRHCTTVSCVKCGEWSQKTFCDGKSEVGSFLKATGFEDFKQLTTCSTVKPHKPLKASVIAGRLSYAFPEFSRVMAGLMGQRYPTYKDFISTLIKGVMYESGYLKKSGEVQSRGGLAAAGALGGAAYATNVFGLLPLLATLFA</sequence>
<evidence type="ECO:0000313" key="3">
    <source>
        <dbReference type="Proteomes" id="UP001497744"/>
    </source>
</evidence>
<organism evidence="2 3">
    <name type="scientific">Babesia caballi</name>
    <dbReference type="NCBI Taxonomy" id="5871"/>
    <lineage>
        <taxon>Eukaryota</taxon>
        <taxon>Sar</taxon>
        <taxon>Alveolata</taxon>
        <taxon>Apicomplexa</taxon>
        <taxon>Aconoidasida</taxon>
        <taxon>Piroplasmida</taxon>
        <taxon>Babesiidae</taxon>
        <taxon>Babesia</taxon>
    </lineage>
</organism>
<keyword evidence="1" id="KW-0812">Transmembrane</keyword>
<evidence type="ECO:0000313" key="2">
    <source>
        <dbReference type="EMBL" id="GIX63490.1"/>
    </source>
</evidence>